<sequence length="995" mass="111868">MDRTVRFGSERLCAGGSGPPTVDRRGQKKNSPSPPPDSDQENSEPPPLTLARLPPASATKGCRPVSQIILTELVVKFEGNMMQDSKRKRSVLPETTAPGSKRRRRKSVPSCGAAAMLPDELLTEVCLRLPIKSILRFRAACRTWAAMLSSKEFGQLYAARIEEMSSNPKLLFVSPTANFNSTAVYTCSPSKPTDDLLLTLDDVRGNYVEVTPAPCHGLALLYDGIAPAYYVMNAATRAVTRLPPCRDVAFASAGLGCDARTKKYKVVRLFEGNLLDKQFLKCEIYTLGGDEGDYWRPAAGGVPFRFYSFARSAIANAVMYKLQPLFFNGFLHWLINPLCHIKLPRASILSFSLTDETFRWIRSPPFVASGVHLVELDGNLCMVRDLRDRSTAVCKLEIWKLKDYDSGDWSLDHQIDLTGQLPRDLLEPRIVKVIGSTSSCRSGKKIIIATSKHKVCSYDPVSRTLETITSISETCTSYQNEKSYIRFSLFKESLTPVHKTREEIAFATPLSKATREILLRLPAESVLKFKLVCKQWLGLTKSERFVRAYFAHKNMDKRPKIMLVGKGSGKSLFNFIPLSKWLQEASNQGTRFLYTKVVCSKPCHGLNLMSVAEEDYLFNPCTGYHRVYWNREWHQHQPWKIPIGCCEQEDNPFAVGNKNVGLGFSQVIQDHVVVGIFYDRKDYNSREYSLTCSLWSCGSGYFEQLPQSPLPVNDMPPVSVDGVLYWMSEPRLGQSYERAIVSFDIAAKIFDVIPCPSCIAVWDHSSRCHAFVVELLGTLCAVLSNSVADELDIWKWDHGLWTRAYTINLKFWPDYSLATNVVVPMAVDLTDGRILLNTGRKLGLYNPFDQEIENLLALDQVSLVTSKVQKQRTGGHLKCHITRCEDVPRKFSPWKLSMAPCENFATPPSASSGKNLLSSRRQYVEALNSVSPKVMPVVPMLYEESLAYYPFAARARGFAEPTPDKLQPDVGPQHQHIFTLVLHPYETLVYSDWQV</sequence>
<evidence type="ECO:0000313" key="4">
    <source>
        <dbReference type="Proteomes" id="UP000026962"/>
    </source>
</evidence>
<dbReference type="InterPro" id="IPR013187">
    <property type="entry name" value="F-box-assoc_dom_typ3"/>
</dbReference>
<dbReference type="Proteomes" id="UP000026962">
    <property type="component" value="Chromosome 2"/>
</dbReference>
<dbReference type="InterPro" id="IPR036047">
    <property type="entry name" value="F-box-like_dom_sf"/>
</dbReference>
<dbReference type="InterPro" id="IPR050796">
    <property type="entry name" value="SCF_F-box_component"/>
</dbReference>
<dbReference type="eggNOG" id="ENOG502SQBG">
    <property type="taxonomic scope" value="Eukaryota"/>
</dbReference>
<evidence type="ECO:0000259" key="2">
    <source>
        <dbReference type="SMART" id="SM00256"/>
    </source>
</evidence>
<evidence type="ECO:0000313" key="3">
    <source>
        <dbReference type="EnsemblPlants" id="OPUNC02G18870.2"/>
    </source>
</evidence>
<dbReference type="OMA" id="MSIMSFS"/>
<dbReference type="PANTHER" id="PTHR31672">
    <property type="entry name" value="BNACNNG10540D PROTEIN"/>
    <property type="match status" value="1"/>
</dbReference>
<feature type="domain" description="F-box" evidence="2">
    <location>
        <begin position="510"/>
        <end position="549"/>
    </location>
</feature>
<name>A0A0E0K1A2_ORYPU</name>
<accession>A0A0E0K1A2</accession>
<proteinExistence type="predicted"/>
<evidence type="ECO:0000256" key="1">
    <source>
        <dbReference type="SAM" id="MobiDB-lite"/>
    </source>
</evidence>
<feature type="region of interest" description="Disordered" evidence="1">
    <location>
        <begin position="1"/>
        <end position="60"/>
    </location>
</feature>
<dbReference type="Gramene" id="OPUNC02G18870.2">
    <property type="protein sequence ID" value="OPUNC02G18870.2"/>
    <property type="gene ID" value="OPUNC02G18870"/>
</dbReference>
<dbReference type="InterPro" id="IPR006527">
    <property type="entry name" value="F-box-assoc_dom_typ1"/>
</dbReference>
<reference evidence="3" key="2">
    <citation type="submission" date="2018-05" db="EMBL/GenBank/DDBJ databases">
        <title>OpunRS2 (Oryza punctata Reference Sequence Version 2).</title>
        <authorList>
            <person name="Zhang J."/>
            <person name="Kudrna D."/>
            <person name="Lee S."/>
            <person name="Talag J."/>
            <person name="Welchert J."/>
            <person name="Wing R.A."/>
        </authorList>
    </citation>
    <scope>NUCLEOTIDE SEQUENCE [LARGE SCALE GENOMIC DNA]</scope>
</reference>
<dbReference type="AlphaFoldDB" id="A0A0E0K1A2"/>
<dbReference type="SUPFAM" id="SSF81383">
    <property type="entry name" value="F-box domain"/>
    <property type="match status" value="2"/>
</dbReference>
<dbReference type="Gene3D" id="1.20.1280.50">
    <property type="match status" value="1"/>
</dbReference>
<dbReference type="InterPro" id="IPR017451">
    <property type="entry name" value="F-box-assoc_interact_dom"/>
</dbReference>
<organism evidence="3">
    <name type="scientific">Oryza punctata</name>
    <name type="common">Red rice</name>
    <dbReference type="NCBI Taxonomy" id="4537"/>
    <lineage>
        <taxon>Eukaryota</taxon>
        <taxon>Viridiplantae</taxon>
        <taxon>Streptophyta</taxon>
        <taxon>Embryophyta</taxon>
        <taxon>Tracheophyta</taxon>
        <taxon>Spermatophyta</taxon>
        <taxon>Magnoliopsida</taxon>
        <taxon>Liliopsida</taxon>
        <taxon>Poales</taxon>
        <taxon>Poaceae</taxon>
        <taxon>BOP clade</taxon>
        <taxon>Oryzoideae</taxon>
        <taxon>Oryzeae</taxon>
        <taxon>Oryzinae</taxon>
        <taxon>Oryza</taxon>
    </lineage>
</organism>
<keyword evidence="4" id="KW-1185">Reference proteome</keyword>
<feature type="compositionally biased region" description="Low complexity" evidence="1">
    <location>
        <begin position="49"/>
        <end position="58"/>
    </location>
</feature>
<protein>
    <recommendedName>
        <fullName evidence="2">F-box domain-containing protein</fullName>
    </recommendedName>
</protein>
<dbReference type="Pfam" id="PF07734">
    <property type="entry name" value="FBA_1"/>
    <property type="match status" value="1"/>
</dbReference>
<dbReference type="CDD" id="cd22157">
    <property type="entry name" value="F-box_AtFBW1-like"/>
    <property type="match status" value="1"/>
</dbReference>
<dbReference type="STRING" id="4537.A0A0E0K1A2"/>
<reference evidence="3" key="1">
    <citation type="submission" date="2015-04" db="UniProtKB">
        <authorList>
            <consortium name="EnsemblPlants"/>
        </authorList>
    </citation>
    <scope>IDENTIFICATION</scope>
</reference>
<dbReference type="EnsemblPlants" id="OPUNC02G18870.2">
    <property type="protein sequence ID" value="OPUNC02G18870.2"/>
    <property type="gene ID" value="OPUNC02G18870"/>
</dbReference>
<dbReference type="NCBIfam" id="TIGR01640">
    <property type="entry name" value="F_box_assoc_1"/>
    <property type="match status" value="1"/>
</dbReference>
<dbReference type="SMART" id="SM00256">
    <property type="entry name" value="FBOX"/>
    <property type="match status" value="2"/>
</dbReference>
<dbReference type="Pfam" id="PF08268">
    <property type="entry name" value="FBA_3"/>
    <property type="match status" value="1"/>
</dbReference>
<feature type="region of interest" description="Disordered" evidence="1">
    <location>
        <begin position="84"/>
        <end position="109"/>
    </location>
</feature>
<dbReference type="PANTHER" id="PTHR31672:SF2">
    <property type="entry name" value="F-BOX DOMAIN-CONTAINING PROTEIN"/>
    <property type="match status" value="1"/>
</dbReference>
<feature type="domain" description="F-box" evidence="2">
    <location>
        <begin position="117"/>
        <end position="157"/>
    </location>
</feature>
<dbReference type="Pfam" id="PF00646">
    <property type="entry name" value="F-box"/>
    <property type="match status" value="2"/>
</dbReference>
<dbReference type="InterPro" id="IPR001810">
    <property type="entry name" value="F-box_dom"/>
</dbReference>